<comment type="similarity">
    <text evidence="1">Belongs to the LysR transcriptional regulatory family.</text>
</comment>
<dbReference type="Pfam" id="PF03466">
    <property type="entry name" value="LysR_substrate"/>
    <property type="match status" value="1"/>
</dbReference>
<dbReference type="InterPro" id="IPR050176">
    <property type="entry name" value="LTTR"/>
</dbReference>
<evidence type="ECO:0000256" key="3">
    <source>
        <dbReference type="ARBA" id="ARBA00023125"/>
    </source>
</evidence>
<reference evidence="6 7" key="1">
    <citation type="journal article" date="2014" name="Int. J. Syst. Evol. Microbiol.">
        <title>Complete genome sequence of Corynebacterium casei LMG S-19264T (=DSM 44701T), isolated from a smear-ripened cheese.</title>
        <authorList>
            <consortium name="US DOE Joint Genome Institute (JGI-PGF)"/>
            <person name="Walter F."/>
            <person name="Albersmeier A."/>
            <person name="Kalinowski J."/>
            <person name="Ruckert C."/>
        </authorList>
    </citation>
    <scope>NUCLEOTIDE SEQUENCE [LARGE SCALE GENOMIC DNA]</scope>
    <source>
        <strain evidence="6 7">CGMCC 1.9161</strain>
    </source>
</reference>
<dbReference type="InterPro" id="IPR005119">
    <property type="entry name" value="LysR_subst-bd"/>
</dbReference>
<sequence>MGNAEPSAAIRQILRSDAMRVALAVVELGSVRRAASALSMTPSAVSKQLVRIERQLGRTLFVRSRDGVRPNDEGLALASYARRFLALVAEVGERFETDFASPRVRLGVADDVGLTRLPAALARVRETAPDVAVELTVAFSSELIALTEAGKLDLAILSDGGPPFPAGARRLRPEPMSWFGRRDALPPEGPLPLAVAAEGCPWRARAIALLSAAKVPWRIACTSPSAAGQLAAARLGLALAPLPEAVAAGYDDLARVTQGLPDLPACDLALLAPARPSRAVRAVTEAVRVAYG</sequence>
<evidence type="ECO:0000313" key="7">
    <source>
        <dbReference type="Proteomes" id="UP000600449"/>
    </source>
</evidence>
<evidence type="ECO:0000256" key="1">
    <source>
        <dbReference type="ARBA" id="ARBA00009437"/>
    </source>
</evidence>
<dbReference type="AlphaFoldDB" id="A0A917Q7J7"/>
<accession>A0A917Q7J7</accession>
<dbReference type="PANTHER" id="PTHR30579">
    <property type="entry name" value="TRANSCRIPTIONAL REGULATOR"/>
    <property type="match status" value="1"/>
</dbReference>
<evidence type="ECO:0000259" key="5">
    <source>
        <dbReference type="PROSITE" id="PS50931"/>
    </source>
</evidence>
<dbReference type="GO" id="GO:0003677">
    <property type="term" value="F:DNA binding"/>
    <property type="evidence" value="ECO:0007669"/>
    <property type="project" value="UniProtKB-KW"/>
</dbReference>
<dbReference type="EMBL" id="BMMF01000005">
    <property type="protein sequence ID" value="GGK33826.1"/>
    <property type="molecule type" value="Genomic_DNA"/>
</dbReference>
<keyword evidence="2" id="KW-0805">Transcription regulation</keyword>
<evidence type="ECO:0000313" key="6">
    <source>
        <dbReference type="EMBL" id="GGK33826.1"/>
    </source>
</evidence>
<name>A0A917Q7J7_9HYPH</name>
<evidence type="ECO:0000256" key="4">
    <source>
        <dbReference type="ARBA" id="ARBA00023163"/>
    </source>
</evidence>
<dbReference type="SUPFAM" id="SSF53850">
    <property type="entry name" value="Periplasmic binding protein-like II"/>
    <property type="match status" value="1"/>
</dbReference>
<dbReference type="Pfam" id="PF00126">
    <property type="entry name" value="HTH_1"/>
    <property type="match status" value="1"/>
</dbReference>
<comment type="caution">
    <text evidence="6">The sequence shown here is derived from an EMBL/GenBank/DDBJ whole genome shotgun (WGS) entry which is preliminary data.</text>
</comment>
<evidence type="ECO:0000256" key="2">
    <source>
        <dbReference type="ARBA" id="ARBA00023015"/>
    </source>
</evidence>
<gene>
    <name evidence="6" type="ORF">GCM10011322_20610</name>
</gene>
<dbReference type="InterPro" id="IPR036388">
    <property type="entry name" value="WH-like_DNA-bd_sf"/>
</dbReference>
<dbReference type="GO" id="GO:0003700">
    <property type="term" value="F:DNA-binding transcription factor activity"/>
    <property type="evidence" value="ECO:0007669"/>
    <property type="project" value="InterPro"/>
</dbReference>
<dbReference type="InterPro" id="IPR036390">
    <property type="entry name" value="WH_DNA-bd_sf"/>
</dbReference>
<dbReference type="RefSeq" id="WP_188912420.1">
    <property type="nucleotide sequence ID" value="NZ_BMMF01000005.1"/>
</dbReference>
<protein>
    <recommendedName>
        <fullName evidence="5">HTH lysR-type domain-containing protein</fullName>
    </recommendedName>
</protein>
<dbReference type="PANTHER" id="PTHR30579:SF7">
    <property type="entry name" value="HTH-TYPE TRANSCRIPTIONAL REGULATOR LRHA-RELATED"/>
    <property type="match status" value="1"/>
</dbReference>
<dbReference type="InterPro" id="IPR000847">
    <property type="entry name" value="LysR_HTH_N"/>
</dbReference>
<feature type="domain" description="HTH lysR-type" evidence="5">
    <location>
        <begin position="14"/>
        <end position="71"/>
    </location>
</feature>
<dbReference type="SUPFAM" id="SSF46785">
    <property type="entry name" value="Winged helix' DNA-binding domain"/>
    <property type="match status" value="1"/>
</dbReference>
<dbReference type="PROSITE" id="PS50931">
    <property type="entry name" value="HTH_LYSR"/>
    <property type="match status" value="1"/>
</dbReference>
<dbReference type="Gene3D" id="3.40.190.10">
    <property type="entry name" value="Periplasmic binding protein-like II"/>
    <property type="match status" value="2"/>
</dbReference>
<dbReference type="Proteomes" id="UP000600449">
    <property type="component" value="Unassembled WGS sequence"/>
</dbReference>
<proteinExistence type="inferred from homology"/>
<keyword evidence="3" id="KW-0238">DNA-binding</keyword>
<keyword evidence="4" id="KW-0804">Transcription</keyword>
<keyword evidence="7" id="KW-1185">Reference proteome</keyword>
<dbReference type="Gene3D" id="1.10.10.10">
    <property type="entry name" value="Winged helix-like DNA-binding domain superfamily/Winged helix DNA-binding domain"/>
    <property type="match status" value="1"/>
</dbReference>
<organism evidence="6 7">
    <name type="scientific">Salinarimonas ramus</name>
    <dbReference type="NCBI Taxonomy" id="690164"/>
    <lineage>
        <taxon>Bacteria</taxon>
        <taxon>Pseudomonadati</taxon>
        <taxon>Pseudomonadota</taxon>
        <taxon>Alphaproteobacteria</taxon>
        <taxon>Hyphomicrobiales</taxon>
        <taxon>Salinarimonadaceae</taxon>
        <taxon>Salinarimonas</taxon>
    </lineage>
</organism>